<dbReference type="AlphaFoldDB" id="A0A4U1BG85"/>
<accession>A0A4U1BG85</accession>
<dbReference type="Proteomes" id="UP000305674">
    <property type="component" value="Unassembled WGS sequence"/>
</dbReference>
<comment type="cofactor">
    <cofactor evidence="1">
        <name>FAD</name>
        <dbReference type="ChEBI" id="CHEBI:57692"/>
    </cofactor>
</comment>
<keyword evidence="8" id="KW-0520">NAD</keyword>
<sequence>MNAPIVIIGSGFAAYQLVKALRKIDATQPITVVTADDGHDYNKPDLSHVISRGQSAADLVKMTGAEFAEQQRITLLTRQTVEHIDPTQHRLRLGDQTLRYGQLVLATGARAMVPPIGGMAASDILTLNSLEEYQLHQRRLADARSVLVIGAGLIGTELAMDLASANKRVVLTDMAPQLLPRLLPEFVASRLYTCMDTLPVQLELATQVQGAELQDQGYLMSFANGHQHSVDAVVAAIGLRPNVQLARQAGLMVNQGIVVDNQLRTSASGVFALGDCAERDGQLQPYLQPTLLAANALAKTLLGHPCEVAQTVTLVKVKTPRLPIQLAGDTSRPDARWEVKVDADGMTASAFDGEQRLIGFVTTDLHMKNAFPLLRQLPVE</sequence>
<keyword evidence="5" id="KW-0285">Flavoprotein</keyword>
<dbReference type="InterPro" id="IPR036188">
    <property type="entry name" value="FAD/NAD-bd_sf"/>
</dbReference>
<evidence type="ECO:0000313" key="12">
    <source>
        <dbReference type="Proteomes" id="UP000305674"/>
    </source>
</evidence>
<keyword evidence="7 11" id="KW-0560">Oxidoreductase</keyword>
<feature type="domain" description="FAD/NAD(P)-binding" evidence="9">
    <location>
        <begin position="5"/>
        <end position="280"/>
    </location>
</feature>
<evidence type="ECO:0000256" key="3">
    <source>
        <dbReference type="ARBA" id="ARBA00006442"/>
    </source>
</evidence>
<dbReference type="InterPro" id="IPR050260">
    <property type="entry name" value="FAD-bd_OxRdtase"/>
</dbReference>
<evidence type="ECO:0000259" key="10">
    <source>
        <dbReference type="Pfam" id="PF18113"/>
    </source>
</evidence>
<evidence type="ECO:0000256" key="8">
    <source>
        <dbReference type="ARBA" id="ARBA00023027"/>
    </source>
</evidence>
<dbReference type="Pfam" id="PF07992">
    <property type="entry name" value="Pyr_redox_2"/>
    <property type="match status" value="1"/>
</dbReference>
<dbReference type="GO" id="GO:0005737">
    <property type="term" value="C:cytoplasm"/>
    <property type="evidence" value="ECO:0007669"/>
    <property type="project" value="UniProtKB-SubCell"/>
</dbReference>
<evidence type="ECO:0000256" key="4">
    <source>
        <dbReference type="ARBA" id="ARBA00022490"/>
    </source>
</evidence>
<dbReference type="Gene3D" id="3.30.390.120">
    <property type="match status" value="1"/>
</dbReference>
<gene>
    <name evidence="11" type="primary">norW</name>
    <name evidence="11" type="ORF">FCL40_04055</name>
</gene>
<dbReference type="InterPro" id="IPR041364">
    <property type="entry name" value="Rbx-bd"/>
</dbReference>
<dbReference type="PRINTS" id="PR00411">
    <property type="entry name" value="PNDRDTASEI"/>
</dbReference>
<evidence type="ECO:0000256" key="2">
    <source>
        <dbReference type="ARBA" id="ARBA00004496"/>
    </source>
</evidence>
<dbReference type="PRINTS" id="PR00368">
    <property type="entry name" value="FADPNR"/>
</dbReference>
<evidence type="ECO:0000256" key="6">
    <source>
        <dbReference type="ARBA" id="ARBA00022827"/>
    </source>
</evidence>
<reference evidence="11 12" key="1">
    <citation type="submission" date="2019-04" db="EMBL/GenBank/DDBJ databases">
        <authorList>
            <person name="Hwang J.C."/>
        </authorList>
    </citation>
    <scope>NUCLEOTIDE SEQUENCE [LARGE SCALE GENOMIC DNA]</scope>
    <source>
        <strain evidence="11 12">IMCC35001</strain>
    </source>
</reference>
<dbReference type="EC" id="1.18.1.-" evidence="11"/>
<dbReference type="PANTHER" id="PTHR43429">
    <property type="entry name" value="PYRIDINE NUCLEOTIDE-DISULFIDE OXIDOREDUCTASE DOMAIN-CONTAINING"/>
    <property type="match status" value="1"/>
</dbReference>
<organism evidence="11 12">
    <name type="scientific">Ferrimonas sediminicola</name>
    <dbReference type="NCBI Taxonomy" id="2569538"/>
    <lineage>
        <taxon>Bacteria</taxon>
        <taxon>Pseudomonadati</taxon>
        <taxon>Pseudomonadota</taxon>
        <taxon>Gammaproteobacteria</taxon>
        <taxon>Alteromonadales</taxon>
        <taxon>Ferrimonadaceae</taxon>
        <taxon>Ferrimonas</taxon>
    </lineage>
</organism>
<dbReference type="EMBL" id="SWCI01000002">
    <property type="protein sequence ID" value="TKB50338.1"/>
    <property type="molecule type" value="Genomic_DNA"/>
</dbReference>
<evidence type="ECO:0000256" key="7">
    <source>
        <dbReference type="ARBA" id="ARBA00023002"/>
    </source>
</evidence>
<dbReference type="GO" id="GO:0016491">
    <property type="term" value="F:oxidoreductase activity"/>
    <property type="evidence" value="ECO:0007669"/>
    <property type="project" value="UniProtKB-KW"/>
</dbReference>
<evidence type="ECO:0000259" key="9">
    <source>
        <dbReference type="Pfam" id="PF07992"/>
    </source>
</evidence>
<dbReference type="Pfam" id="PF18113">
    <property type="entry name" value="Rbx_binding"/>
    <property type="match status" value="1"/>
</dbReference>
<dbReference type="OrthoDB" id="9808980at2"/>
<evidence type="ECO:0000256" key="5">
    <source>
        <dbReference type="ARBA" id="ARBA00022630"/>
    </source>
</evidence>
<dbReference type="InterPro" id="IPR023753">
    <property type="entry name" value="FAD/NAD-binding_dom"/>
</dbReference>
<comment type="similarity">
    <text evidence="3">Belongs to the FAD-dependent oxidoreductase family.</text>
</comment>
<comment type="caution">
    <text evidence="11">The sequence shown here is derived from an EMBL/GenBank/DDBJ whole genome shotgun (WGS) entry which is preliminary data.</text>
</comment>
<evidence type="ECO:0000256" key="1">
    <source>
        <dbReference type="ARBA" id="ARBA00001974"/>
    </source>
</evidence>
<keyword evidence="4" id="KW-0963">Cytoplasm</keyword>
<dbReference type="SUPFAM" id="SSF51905">
    <property type="entry name" value="FAD/NAD(P)-binding domain"/>
    <property type="match status" value="2"/>
</dbReference>
<dbReference type="NCBIfam" id="NF003437">
    <property type="entry name" value="PRK04965.1"/>
    <property type="match status" value="1"/>
</dbReference>
<name>A0A4U1BG85_9GAMM</name>
<dbReference type="Gene3D" id="3.50.50.60">
    <property type="entry name" value="FAD/NAD(P)-binding domain"/>
    <property type="match status" value="2"/>
</dbReference>
<dbReference type="PANTHER" id="PTHR43429:SF3">
    <property type="entry name" value="NITRITE REDUCTASE [NAD(P)H]"/>
    <property type="match status" value="1"/>
</dbReference>
<comment type="subcellular location">
    <subcellularLocation>
        <location evidence="2">Cytoplasm</location>
    </subcellularLocation>
</comment>
<evidence type="ECO:0000313" key="11">
    <source>
        <dbReference type="EMBL" id="TKB50338.1"/>
    </source>
</evidence>
<proteinExistence type="inferred from homology"/>
<dbReference type="RefSeq" id="WP_136851628.1">
    <property type="nucleotide sequence ID" value="NZ_SWCI01000002.1"/>
</dbReference>
<keyword evidence="6" id="KW-0274">FAD</keyword>
<protein>
    <submittedName>
        <fullName evidence="11">NADH:flavorubredoxin reductase NorW</fullName>
        <ecNumber evidence="11">1.18.1.-</ecNumber>
    </submittedName>
</protein>
<keyword evidence="12" id="KW-1185">Reference proteome</keyword>
<feature type="domain" description="Rubredoxin binding" evidence="10">
    <location>
        <begin position="312"/>
        <end position="377"/>
    </location>
</feature>